<dbReference type="GO" id="GO:0046872">
    <property type="term" value="F:metal ion binding"/>
    <property type="evidence" value="ECO:0007669"/>
    <property type="project" value="InterPro"/>
</dbReference>
<dbReference type="PROSITE" id="PS50975">
    <property type="entry name" value="ATP_GRASP"/>
    <property type="match status" value="1"/>
</dbReference>
<dbReference type="Pfam" id="PF14397">
    <property type="entry name" value="ATPgrasp_ST"/>
    <property type="match status" value="1"/>
</dbReference>
<evidence type="ECO:0000313" key="4">
    <source>
        <dbReference type="Proteomes" id="UP000230214"/>
    </source>
</evidence>
<dbReference type="GO" id="GO:0009432">
    <property type="term" value="P:SOS response"/>
    <property type="evidence" value="ECO:0007669"/>
    <property type="project" value="TreeGrafter"/>
</dbReference>
<comment type="caution">
    <text evidence="3">The sequence shown here is derived from an EMBL/GenBank/DDBJ whole genome shotgun (WGS) entry which is preliminary data.</text>
</comment>
<dbReference type="GO" id="GO:0005524">
    <property type="term" value="F:ATP binding"/>
    <property type="evidence" value="ECO:0007669"/>
    <property type="project" value="UniProtKB-UniRule"/>
</dbReference>
<gene>
    <name evidence="3" type="ORF">COV24_03130</name>
</gene>
<dbReference type="SUPFAM" id="SSF56059">
    <property type="entry name" value="Glutathione synthetase ATP-binding domain-like"/>
    <property type="match status" value="1"/>
</dbReference>
<dbReference type="GO" id="GO:0018169">
    <property type="term" value="F:ribosomal S6-glutamic acid ligase activity"/>
    <property type="evidence" value="ECO:0007669"/>
    <property type="project" value="TreeGrafter"/>
</dbReference>
<evidence type="ECO:0000256" key="1">
    <source>
        <dbReference type="PROSITE-ProRule" id="PRU00409"/>
    </source>
</evidence>
<dbReference type="InterPro" id="IPR039523">
    <property type="entry name" value="RimK-rel_E_lig_ATP-grasp"/>
</dbReference>
<dbReference type="PANTHER" id="PTHR21621">
    <property type="entry name" value="RIBOSOMAL PROTEIN S6 MODIFICATION PROTEIN"/>
    <property type="match status" value="1"/>
</dbReference>
<dbReference type="Proteomes" id="UP000230214">
    <property type="component" value="Unassembled WGS sequence"/>
</dbReference>
<proteinExistence type="predicted"/>
<keyword evidence="1" id="KW-0067">ATP-binding</keyword>
<dbReference type="InterPro" id="IPR021109">
    <property type="entry name" value="Peptidase_aspartic_dom_sf"/>
</dbReference>
<dbReference type="Gene3D" id="2.40.70.10">
    <property type="entry name" value="Acid Proteases"/>
    <property type="match status" value="1"/>
</dbReference>
<evidence type="ECO:0000259" key="2">
    <source>
        <dbReference type="PROSITE" id="PS50975"/>
    </source>
</evidence>
<dbReference type="SUPFAM" id="SSF50630">
    <property type="entry name" value="Acid proteases"/>
    <property type="match status" value="1"/>
</dbReference>
<evidence type="ECO:0000313" key="3">
    <source>
        <dbReference type="EMBL" id="PIR43359.1"/>
    </source>
</evidence>
<accession>A0A2H0RA07</accession>
<sequence length="481" mass="53231">MVNKLSLFLKASSNVLGVNERNLSFTKKYNVGKGRAVADDKYKTHNVLTKAGIPEPELLKVIKNEKDLEKFSFDSIPKSFVVKPAMGLGGSGNLLIFSKSKKNGHWIGVNGKKYTENDLKAYCLAILNNAFSLKFAKKQDIVLIQERIHIKKDLKRISYSKGLPDIRIVMYKTIPLMAMLRLPTKGSRGKANLHLGGIGVGIDLATGITTTAVTYDDVIERHPDTGMLLSGFSIPNWKEVLKIAIKAVDVVGLGFGAVDIVIDENRGPLILELNSRPGLSIQIANQEGINGRIKRVKGLKPKSLTHARKIGMNLFGGEVEDTITDVTGMQVVGFIAFANFYGRYDATVRKVKVKNDTGALYTSIDRDLAKDLGYEKALKDFDDLGLNRHFNDRKEAVALKHEASKFIRSHPEIVGLSATKSGNITSIRPKVVIGIEMEGKKVEAIANIADRSNMVYKAIIGRRDMRRSFLVDPNKLFSRYM</sequence>
<feature type="domain" description="ATP-grasp" evidence="2">
    <location>
        <begin position="45"/>
        <end position="300"/>
    </location>
</feature>
<reference evidence="3 4" key="1">
    <citation type="submission" date="2017-09" db="EMBL/GenBank/DDBJ databases">
        <title>Depth-based differentiation of microbial function through sediment-hosted aquifers and enrichment of novel symbionts in the deep terrestrial subsurface.</title>
        <authorList>
            <person name="Probst A.J."/>
            <person name="Ladd B."/>
            <person name="Jarett J.K."/>
            <person name="Geller-Mcgrath D.E."/>
            <person name="Sieber C.M."/>
            <person name="Emerson J.B."/>
            <person name="Anantharaman K."/>
            <person name="Thomas B.C."/>
            <person name="Malmstrom R."/>
            <person name="Stieglmeier M."/>
            <person name="Klingl A."/>
            <person name="Woyke T."/>
            <person name="Ryan C.M."/>
            <person name="Banfield J.F."/>
        </authorList>
    </citation>
    <scope>NUCLEOTIDE SEQUENCE [LARGE SCALE GENOMIC DNA]</scope>
    <source>
        <strain evidence="3">CG10_big_fil_rev_8_21_14_0_10_32_10</strain>
    </source>
</reference>
<keyword evidence="1" id="KW-0547">Nucleotide-binding</keyword>
<dbReference type="PANTHER" id="PTHR21621:SF0">
    <property type="entry name" value="BETA-CITRYLGLUTAMATE SYNTHASE B-RELATED"/>
    <property type="match status" value="1"/>
</dbReference>
<name>A0A2H0RA07_UNCKA</name>
<dbReference type="AlphaFoldDB" id="A0A2H0RA07"/>
<protein>
    <recommendedName>
        <fullName evidence="2">ATP-grasp domain-containing protein</fullName>
    </recommendedName>
</protein>
<dbReference type="EMBL" id="PCXU01000026">
    <property type="protein sequence ID" value="PIR43359.1"/>
    <property type="molecule type" value="Genomic_DNA"/>
</dbReference>
<organism evidence="3 4">
    <name type="scientific">candidate division WWE3 bacterium CG10_big_fil_rev_8_21_14_0_10_32_10</name>
    <dbReference type="NCBI Taxonomy" id="1975090"/>
    <lineage>
        <taxon>Bacteria</taxon>
        <taxon>Katanobacteria</taxon>
    </lineage>
</organism>
<dbReference type="Gene3D" id="3.30.470.20">
    <property type="entry name" value="ATP-grasp fold, B domain"/>
    <property type="match status" value="1"/>
</dbReference>
<dbReference type="GO" id="GO:0005737">
    <property type="term" value="C:cytoplasm"/>
    <property type="evidence" value="ECO:0007669"/>
    <property type="project" value="TreeGrafter"/>
</dbReference>
<dbReference type="InterPro" id="IPR011761">
    <property type="entry name" value="ATP-grasp"/>
</dbReference>